<reference evidence="1 2" key="1">
    <citation type="submission" date="2018-06" db="EMBL/GenBank/DDBJ databases">
        <title>Comparative genomics reveals the genomic features of Rhizophagus irregularis, R. cerebriforme, R. diaphanum and Gigaspora rosea, and their symbiotic lifestyle signature.</title>
        <authorList>
            <person name="Morin E."/>
            <person name="San Clemente H."/>
            <person name="Chen E.C.H."/>
            <person name="De La Providencia I."/>
            <person name="Hainaut M."/>
            <person name="Kuo A."/>
            <person name="Kohler A."/>
            <person name="Murat C."/>
            <person name="Tang N."/>
            <person name="Roy S."/>
            <person name="Loubradou J."/>
            <person name="Henrissat B."/>
            <person name="Grigoriev I.V."/>
            <person name="Corradi N."/>
            <person name="Roux C."/>
            <person name="Martin F.M."/>
        </authorList>
    </citation>
    <scope>NUCLEOTIDE SEQUENCE [LARGE SCALE GENOMIC DNA]</scope>
    <source>
        <strain evidence="1 2">DAOM 194757</strain>
    </source>
</reference>
<evidence type="ECO:0008006" key="3">
    <source>
        <dbReference type="Google" id="ProtNLM"/>
    </source>
</evidence>
<dbReference type="AlphaFoldDB" id="A0A397W008"/>
<proteinExistence type="predicted"/>
<dbReference type="InterPro" id="IPR011009">
    <property type="entry name" value="Kinase-like_dom_sf"/>
</dbReference>
<dbReference type="Gene3D" id="1.10.510.10">
    <property type="entry name" value="Transferase(Phosphotransferase) domain 1"/>
    <property type="match status" value="1"/>
</dbReference>
<dbReference type="Proteomes" id="UP000266673">
    <property type="component" value="Unassembled WGS sequence"/>
</dbReference>
<gene>
    <name evidence="1" type="ORF">C2G38_2062088</name>
</gene>
<dbReference type="SUPFAM" id="SSF56112">
    <property type="entry name" value="Protein kinase-like (PK-like)"/>
    <property type="match status" value="1"/>
</dbReference>
<accession>A0A397W008</accession>
<comment type="caution">
    <text evidence="1">The sequence shown here is derived from an EMBL/GenBank/DDBJ whole genome shotgun (WGS) entry which is preliminary data.</text>
</comment>
<protein>
    <recommendedName>
        <fullName evidence="3">Serine-threonine/tyrosine-protein kinase catalytic domain-containing protein</fullName>
    </recommendedName>
</protein>
<evidence type="ECO:0000313" key="2">
    <source>
        <dbReference type="Proteomes" id="UP000266673"/>
    </source>
</evidence>
<name>A0A397W008_9GLOM</name>
<evidence type="ECO:0000313" key="1">
    <source>
        <dbReference type="EMBL" id="RIB27411.1"/>
    </source>
</evidence>
<sequence>MVEMTTGQKSFNDYKFDIDLAIMVCNGLRPKLAHDTPDCYVELANQCMNSDPEKRPNISEIITKLNEWLNIANENENKIEEELFGSGFDFIENVSSWFDVIKNESGSFDFIDNESRIKNQFLESDKISKNLPMITEKINNIYTSKPYNISEICTKLSKIYGTKTVSDIEIPSDI</sequence>
<dbReference type="EMBL" id="QKWP01000099">
    <property type="protein sequence ID" value="RIB27411.1"/>
    <property type="molecule type" value="Genomic_DNA"/>
</dbReference>
<organism evidence="1 2">
    <name type="scientific">Gigaspora rosea</name>
    <dbReference type="NCBI Taxonomy" id="44941"/>
    <lineage>
        <taxon>Eukaryota</taxon>
        <taxon>Fungi</taxon>
        <taxon>Fungi incertae sedis</taxon>
        <taxon>Mucoromycota</taxon>
        <taxon>Glomeromycotina</taxon>
        <taxon>Glomeromycetes</taxon>
        <taxon>Diversisporales</taxon>
        <taxon>Gigasporaceae</taxon>
        <taxon>Gigaspora</taxon>
    </lineage>
</organism>
<keyword evidence="2" id="KW-1185">Reference proteome</keyword>